<proteinExistence type="predicted"/>
<organism evidence="5 6">
    <name type="scientific">Mycobacterium bohemicum DSM 44277</name>
    <dbReference type="NCBI Taxonomy" id="1236609"/>
    <lineage>
        <taxon>Bacteria</taxon>
        <taxon>Bacillati</taxon>
        <taxon>Actinomycetota</taxon>
        <taxon>Actinomycetes</taxon>
        <taxon>Mycobacteriales</taxon>
        <taxon>Mycobacteriaceae</taxon>
        <taxon>Mycobacterium</taxon>
    </lineage>
</organism>
<evidence type="ECO:0000313" key="5">
    <source>
        <dbReference type="EMBL" id="CPR10240.1"/>
    </source>
</evidence>
<evidence type="ECO:0000256" key="1">
    <source>
        <dbReference type="ARBA" id="ARBA00004370"/>
    </source>
</evidence>
<feature type="transmembrane region" description="Helical" evidence="4">
    <location>
        <begin position="53"/>
        <end position="74"/>
    </location>
</feature>
<sequence>MTDEVRDTAAEPDEMSGAADEPADIDDAAEPEGDDAGPARRRRRRLSPAVRRVGYAVLAVLLLSSGGAATWLYFKQYRPDQQTDASVKLEVANSASDGTTALLSYSSDSLDQDFANAKSHLAGDFLTYFNDFTQQIVAPTAKQRSLKTTAHVTGAAVTELHPDSAVVLVFIDQTTTTKDNPQPLVAATSVLVHMNRINGNWLITKFNPV</sequence>
<dbReference type="Proteomes" id="UP000198875">
    <property type="component" value="Unassembled WGS sequence"/>
</dbReference>
<evidence type="ECO:0000256" key="2">
    <source>
        <dbReference type="ARBA" id="ARBA00023136"/>
    </source>
</evidence>
<keyword evidence="4" id="KW-0812">Transmembrane</keyword>
<feature type="compositionally biased region" description="Acidic residues" evidence="3">
    <location>
        <begin position="21"/>
        <end position="35"/>
    </location>
</feature>
<dbReference type="RefSeq" id="WP_372511957.1">
    <property type="nucleotide sequence ID" value="NZ_CSTD01000001.1"/>
</dbReference>
<evidence type="ECO:0000256" key="3">
    <source>
        <dbReference type="SAM" id="MobiDB-lite"/>
    </source>
</evidence>
<evidence type="ECO:0000313" key="6">
    <source>
        <dbReference type="Proteomes" id="UP000198875"/>
    </source>
</evidence>
<dbReference type="GO" id="GO:0016020">
    <property type="term" value="C:membrane"/>
    <property type="evidence" value="ECO:0007669"/>
    <property type="project" value="UniProtKB-SubCell"/>
</dbReference>
<evidence type="ECO:0000256" key="4">
    <source>
        <dbReference type="SAM" id="Phobius"/>
    </source>
</evidence>
<feature type="region of interest" description="Disordered" evidence="3">
    <location>
        <begin position="1"/>
        <end position="45"/>
    </location>
</feature>
<dbReference type="EMBL" id="CSTD01000001">
    <property type="protein sequence ID" value="CPR10240.1"/>
    <property type="molecule type" value="Genomic_DNA"/>
</dbReference>
<comment type="subcellular location">
    <subcellularLocation>
        <location evidence="1">Membrane</location>
    </subcellularLocation>
</comment>
<gene>
    <name evidence="5" type="ORF">BN971_01775</name>
</gene>
<dbReference type="PANTHER" id="PTHR37042">
    <property type="entry name" value="OUTER MEMBRANE PROTEIN RV1973"/>
    <property type="match status" value="1"/>
</dbReference>
<dbReference type="PANTHER" id="PTHR37042:SF4">
    <property type="entry name" value="OUTER MEMBRANE PROTEIN RV1973"/>
    <property type="match status" value="1"/>
</dbReference>
<accession>A0A0U0W857</accession>
<name>A0A0U0W857_MYCBE</name>
<keyword evidence="2 4" id="KW-0472">Membrane</keyword>
<reference evidence="5 6" key="1">
    <citation type="submission" date="2015-03" db="EMBL/GenBank/DDBJ databases">
        <authorList>
            <person name="Murphy D."/>
        </authorList>
    </citation>
    <scope>NUCLEOTIDE SEQUENCE [LARGE SCALE GENOMIC DNA]</scope>
    <source>
        <strain evidence="5 6">DSM 44277</strain>
    </source>
</reference>
<dbReference type="AlphaFoldDB" id="A0A0U0W857"/>
<keyword evidence="4" id="KW-1133">Transmembrane helix</keyword>
<protein>
    <submittedName>
        <fullName evidence="5">Membrane protein</fullName>
    </submittedName>
</protein>